<evidence type="ECO:0000313" key="1">
    <source>
        <dbReference type="EMBL" id="GAD74515.1"/>
    </source>
</evidence>
<dbReference type="EMBL" id="BATL01000011">
    <property type="protein sequence ID" value="GAD74515.1"/>
    <property type="molecule type" value="Genomic_DNA"/>
</dbReference>
<dbReference type="PANTHER" id="PTHR34290">
    <property type="entry name" value="SI:CH73-390P7.2"/>
    <property type="match status" value="1"/>
</dbReference>
<dbReference type="OrthoDB" id="5294764at2"/>
<keyword evidence="2" id="KW-1185">Reference proteome</keyword>
<comment type="caution">
    <text evidence="1">The sequence shown here is derived from an EMBL/GenBank/DDBJ whole genome shotgun (WGS) entry which is preliminary data.</text>
</comment>
<dbReference type="InterPro" id="IPR044691">
    <property type="entry name" value="DCC1_Trx"/>
</dbReference>
<dbReference type="Pfam" id="PF04134">
    <property type="entry name" value="DCC1-like"/>
    <property type="match status" value="1"/>
</dbReference>
<dbReference type="GO" id="GO:0015035">
    <property type="term" value="F:protein-disulfide reductase activity"/>
    <property type="evidence" value="ECO:0007669"/>
    <property type="project" value="InterPro"/>
</dbReference>
<dbReference type="Proteomes" id="UP000016567">
    <property type="component" value="Unassembled WGS sequence"/>
</dbReference>
<proteinExistence type="predicted"/>
<dbReference type="RefSeq" id="WP_021708295.1">
    <property type="nucleotide sequence ID" value="NZ_BAOB01000171.1"/>
</dbReference>
<reference evidence="1 2" key="1">
    <citation type="submission" date="2013-09" db="EMBL/GenBank/DDBJ databases">
        <title>Whole genome shotgun sequence of Vibrio azureus NBRC 104587.</title>
        <authorList>
            <person name="Isaki S."/>
            <person name="Hosoyama A."/>
            <person name="Numata M."/>
            <person name="Hashimoto M."/>
            <person name="Hosoyama Y."/>
            <person name="Tsuchikane K."/>
            <person name="Noguchi M."/>
            <person name="Hirakata S."/>
            <person name="Ichikawa N."/>
            <person name="Ohji S."/>
            <person name="Yamazoe A."/>
            <person name="Fujita N."/>
        </authorList>
    </citation>
    <scope>NUCLEOTIDE SEQUENCE [LARGE SCALE GENOMIC DNA]</scope>
    <source>
        <strain evidence="1 2">NBRC 104587</strain>
    </source>
</reference>
<evidence type="ECO:0008006" key="3">
    <source>
        <dbReference type="Google" id="ProtNLM"/>
    </source>
</evidence>
<dbReference type="eggNOG" id="COG3011">
    <property type="taxonomic scope" value="Bacteria"/>
</dbReference>
<evidence type="ECO:0000313" key="2">
    <source>
        <dbReference type="Proteomes" id="UP000016567"/>
    </source>
</evidence>
<dbReference type="AlphaFoldDB" id="U3AL68"/>
<dbReference type="PANTHER" id="PTHR34290:SF2">
    <property type="entry name" value="OS04G0668800 PROTEIN"/>
    <property type="match status" value="1"/>
</dbReference>
<protein>
    <recommendedName>
        <fullName evidence="3">Thiol-disulfide oxidoreductase</fullName>
    </recommendedName>
</protein>
<accession>U3AL68</accession>
<name>U3AL68_9VIBR</name>
<dbReference type="InterPro" id="IPR007263">
    <property type="entry name" value="DCC1-like"/>
</dbReference>
<gene>
    <name evidence="1" type="ORF">VAZ01S_011_00430</name>
</gene>
<dbReference type="STRING" id="1219077.VAZ01S_011_00430"/>
<organism evidence="1 2">
    <name type="scientific">Vibrio azureus NBRC 104587</name>
    <dbReference type="NCBI Taxonomy" id="1219077"/>
    <lineage>
        <taxon>Bacteria</taxon>
        <taxon>Pseudomonadati</taxon>
        <taxon>Pseudomonadota</taxon>
        <taxon>Gammaproteobacteria</taxon>
        <taxon>Vibrionales</taxon>
        <taxon>Vibrionaceae</taxon>
        <taxon>Vibrio</taxon>
    </lineage>
</organism>
<sequence length="130" mass="15276">MSKLTIFYDGTCPLCVKEMQSLLRRDREKQIVTIDINSDDFIHYPFIDRQQANTILHALTSQGELLLGLDAAHKAWQLVGRGWLYAPLRWKFVKPVADWFYLRFAQNRYKISFLLTGTYRCKDGICSRKQ</sequence>